<evidence type="ECO:0000256" key="1">
    <source>
        <dbReference type="SAM" id="MobiDB-lite"/>
    </source>
</evidence>
<dbReference type="AlphaFoldDB" id="A0A1A9UG94"/>
<proteinExistence type="predicted"/>
<sequence length="167" mass="16191">MGGGSGGPAAAAAASSSSSSNSSSSAASASSLASRCSAVSGSASASAIASSLIFQRFTSIGCNSVISYIGLAVLPSCLSSLVINFISTGTLVPKYILTALPPVTNSQVGSLLRKKRLNAPAAAASSASDWGVPDGLVTFGDSLDGCWPILLHADVCAAGPASIPPAT</sequence>
<name>A0A1A9UG94_GLOAU</name>
<accession>A0A1A9UG94</accession>
<organism evidence="2 3">
    <name type="scientific">Glossina austeni</name>
    <name type="common">Savannah tsetse fly</name>
    <dbReference type="NCBI Taxonomy" id="7395"/>
    <lineage>
        <taxon>Eukaryota</taxon>
        <taxon>Metazoa</taxon>
        <taxon>Ecdysozoa</taxon>
        <taxon>Arthropoda</taxon>
        <taxon>Hexapoda</taxon>
        <taxon>Insecta</taxon>
        <taxon>Pterygota</taxon>
        <taxon>Neoptera</taxon>
        <taxon>Endopterygota</taxon>
        <taxon>Diptera</taxon>
        <taxon>Brachycera</taxon>
        <taxon>Muscomorpha</taxon>
        <taxon>Hippoboscoidea</taxon>
        <taxon>Glossinidae</taxon>
        <taxon>Glossina</taxon>
    </lineage>
</organism>
<keyword evidence="3" id="KW-1185">Reference proteome</keyword>
<reference evidence="2" key="1">
    <citation type="submission" date="2020-05" db="UniProtKB">
        <authorList>
            <consortium name="EnsemblMetazoa"/>
        </authorList>
    </citation>
    <scope>IDENTIFICATION</scope>
    <source>
        <strain evidence="2">TTRI</strain>
    </source>
</reference>
<dbReference type="Proteomes" id="UP000078200">
    <property type="component" value="Unassembled WGS sequence"/>
</dbReference>
<feature type="region of interest" description="Disordered" evidence="1">
    <location>
        <begin position="1"/>
        <end position="26"/>
    </location>
</feature>
<evidence type="ECO:0000313" key="2">
    <source>
        <dbReference type="EnsemblMetazoa" id="GAUT003849-PA"/>
    </source>
</evidence>
<feature type="compositionally biased region" description="Low complexity" evidence="1">
    <location>
        <begin position="8"/>
        <end position="26"/>
    </location>
</feature>
<dbReference type="VEuPathDB" id="VectorBase:GAUT003849"/>
<protein>
    <submittedName>
        <fullName evidence="2">Uncharacterized protein</fullName>
    </submittedName>
</protein>
<dbReference type="EnsemblMetazoa" id="GAUT003849-RA">
    <property type="protein sequence ID" value="GAUT003849-PA"/>
    <property type="gene ID" value="GAUT003849"/>
</dbReference>
<evidence type="ECO:0000313" key="3">
    <source>
        <dbReference type="Proteomes" id="UP000078200"/>
    </source>
</evidence>